<dbReference type="GO" id="GO:0006508">
    <property type="term" value="P:proteolysis"/>
    <property type="evidence" value="ECO:0007669"/>
    <property type="project" value="InterPro"/>
</dbReference>
<dbReference type="EMBL" id="CP069027">
    <property type="protein sequence ID" value="QRC95755.1"/>
    <property type="molecule type" value="Genomic_DNA"/>
</dbReference>
<organism evidence="6 7">
    <name type="scientific">Phaeosphaeria nodorum (strain SN15 / ATCC MYA-4574 / FGSC 10173)</name>
    <name type="common">Glume blotch fungus</name>
    <name type="synonym">Parastagonospora nodorum</name>
    <dbReference type="NCBI Taxonomy" id="321614"/>
    <lineage>
        <taxon>Eukaryota</taxon>
        <taxon>Fungi</taxon>
        <taxon>Dikarya</taxon>
        <taxon>Ascomycota</taxon>
        <taxon>Pezizomycotina</taxon>
        <taxon>Dothideomycetes</taxon>
        <taxon>Pleosporomycetidae</taxon>
        <taxon>Pleosporales</taxon>
        <taxon>Pleosporineae</taxon>
        <taxon>Phaeosphaeriaceae</taxon>
        <taxon>Parastagonospora</taxon>
    </lineage>
</organism>
<dbReference type="GO" id="GO:0004190">
    <property type="term" value="F:aspartic-type endopeptidase activity"/>
    <property type="evidence" value="ECO:0007669"/>
    <property type="project" value="InterPro"/>
</dbReference>
<dbReference type="CDD" id="cd05471">
    <property type="entry name" value="pepsin_like"/>
    <property type="match status" value="1"/>
</dbReference>
<accession>A0A7U2EZ76</accession>
<dbReference type="VEuPathDB" id="FungiDB:JI435_159080"/>
<dbReference type="InterPro" id="IPR001461">
    <property type="entry name" value="Aspartic_peptidase_A1"/>
</dbReference>
<dbReference type="Proteomes" id="UP000663193">
    <property type="component" value="Chromosome 5"/>
</dbReference>
<feature type="signal peptide" evidence="4">
    <location>
        <begin position="1"/>
        <end position="36"/>
    </location>
</feature>
<protein>
    <recommendedName>
        <fullName evidence="5">Peptidase A1 domain-containing protein</fullName>
    </recommendedName>
</protein>
<proteinExistence type="inferred from homology"/>
<evidence type="ECO:0000313" key="6">
    <source>
        <dbReference type="EMBL" id="QRC95755.1"/>
    </source>
</evidence>
<dbReference type="InterPro" id="IPR021109">
    <property type="entry name" value="Peptidase_aspartic_dom_sf"/>
</dbReference>
<keyword evidence="4" id="KW-0732">Signal</keyword>
<keyword evidence="7" id="KW-1185">Reference proteome</keyword>
<evidence type="ECO:0000256" key="4">
    <source>
        <dbReference type="SAM" id="SignalP"/>
    </source>
</evidence>
<dbReference type="AlphaFoldDB" id="A0A7U2EZ76"/>
<dbReference type="InterPro" id="IPR033121">
    <property type="entry name" value="PEPTIDASE_A1"/>
</dbReference>
<feature type="domain" description="Peptidase A1" evidence="5">
    <location>
        <begin position="57"/>
        <end position="395"/>
    </location>
</feature>
<dbReference type="PANTHER" id="PTHR47966:SF51">
    <property type="entry name" value="BETA-SITE APP-CLEAVING ENZYME, ISOFORM A-RELATED"/>
    <property type="match status" value="1"/>
</dbReference>
<keyword evidence="3" id="KW-1015">Disulfide bond</keyword>
<dbReference type="Pfam" id="PF00026">
    <property type="entry name" value="Asp"/>
    <property type="match status" value="1"/>
</dbReference>
<reference evidence="7" key="1">
    <citation type="journal article" date="2021" name="BMC Genomics">
        <title>Chromosome-level genome assembly and manually-curated proteome of model necrotroph Parastagonospora nodorum Sn15 reveals a genome-wide trove of candidate effector homologs, and redundancy of virulence-related functions within an accessory chromosome.</title>
        <authorList>
            <person name="Bertazzoni S."/>
            <person name="Jones D.A.B."/>
            <person name="Phan H.T."/>
            <person name="Tan K.-C."/>
            <person name="Hane J.K."/>
        </authorList>
    </citation>
    <scope>NUCLEOTIDE SEQUENCE [LARGE SCALE GENOMIC DNA]</scope>
    <source>
        <strain evidence="7">SN15 / ATCC MYA-4574 / FGSC 10173)</strain>
    </source>
</reference>
<evidence type="ECO:0000313" key="7">
    <source>
        <dbReference type="Proteomes" id="UP000663193"/>
    </source>
</evidence>
<feature type="disulfide bond" evidence="3">
    <location>
        <begin position="321"/>
        <end position="359"/>
    </location>
</feature>
<dbReference type="PANTHER" id="PTHR47966">
    <property type="entry name" value="BETA-SITE APP-CLEAVING ENZYME, ISOFORM A-RELATED"/>
    <property type="match status" value="1"/>
</dbReference>
<dbReference type="OrthoDB" id="771136at2759"/>
<name>A0A7U2EZ76_PHANO</name>
<sequence>MQFVLNVAHHSLCYNMADLKLMSLALLATVALPAVAAELPAGVVAVPLSRDWGLTAYYAELQVGTPPQKEYLKVDTGSPNFAFLNPRNPSCATQNCKTFGTFDNLTSSTCHDEGPGFYDFLSSLGNGDFLNDTLVLGGVTVEKMYFGYTSSYIYPNYVTGNVSTILGLSLNCQNGGPTCTYKGPVLLPQLKNNSIIESMSTSIYLGRDNADVKNAKMLIGGAYDKAKVDGELFTIDMVDPHNLNLANGQTNSVNVTAMEVVLDGTNRTAATYGEKDVGLPVLLDTGIAAWYMPDKIFAATYYGLGGRGEVSGGTRHVAVDCAYRDPSYTKGYVTVEFGTAGKVSVPLSSLVSQFHDGTCGSFIAPRGDIVSTMGDPFLRGVYSIFDQENFTVTLGQVKHTDEEDIVAIPKGGFKASSK</sequence>
<gene>
    <name evidence="6" type="ORF">JI435_159080</name>
</gene>
<evidence type="ECO:0000259" key="5">
    <source>
        <dbReference type="PROSITE" id="PS51767"/>
    </source>
</evidence>
<dbReference type="SUPFAM" id="SSF50630">
    <property type="entry name" value="Acid proteases"/>
    <property type="match status" value="1"/>
</dbReference>
<dbReference type="InterPro" id="IPR034164">
    <property type="entry name" value="Pepsin-like_dom"/>
</dbReference>
<dbReference type="PROSITE" id="PS51767">
    <property type="entry name" value="PEPTIDASE_A1"/>
    <property type="match status" value="1"/>
</dbReference>
<dbReference type="PRINTS" id="PR00792">
    <property type="entry name" value="PEPSIN"/>
</dbReference>
<comment type="similarity">
    <text evidence="1">Belongs to the peptidase A1 family.</text>
</comment>
<evidence type="ECO:0000256" key="3">
    <source>
        <dbReference type="PIRSR" id="PIRSR601461-2"/>
    </source>
</evidence>
<evidence type="ECO:0000256" key="1">
    <source>
        <dbReference type="ARBA" id="ARBA00007447"/>
    </source>
</evidence>
<feature type="chain" id="PRO_5030505612" description="Peptidase A1 domain-containing protein" evidence="4">
    <location>
        <begin position="37"/>
        <end position="418"/>
    </location>
</feature>
<feature type="active site" evidence="2">
    <location>
        <position position="284"/>
    </location>
</feature>
<dbReference type="Gene3D" id="2.40.70.10">
    <property type="entry name" value="Acid Proteases"/>
    <property type="match status" value="2"/>
</dbReference>
<feature type="active site" evidence="2">
    <location>
        <position position="75"/>
    </location>
</feature>
<evidence type="ECO:0000256" key="2">
    <source>
        <dbReference type="PIRSR" id="PIRSR601461-1"/>
    </source>
</evidence>